<evidence type="ECO:0000313" key="3">
    <source>
        <dbReference type="Proteomes" id="UP001189429"/>
    </source>
</evidence>
<accession>A0ABN9V9Z9</accession>
<evidence type="ECO:0000256" key="1">
    <source>
        <dbReference type="SAM" id="MobiDB-lite"/>
    </source>
</evidence>
<reference evidence="2" key="1">
    <citation type="submission" date="2023-10" db="EMBL/GenBank/DDBJ databases">
        <authorList>
            <person name="Chen Y."/>
            <person name="Shah S."/>
            <person name="Dougan E. K."/>
            <person name="Thang M."/>
            <person name="Chan C."/>
        </authorList>
    </citation>
    <scope>NUCLEOTIDE SEQUENCE [LARGE SCALE GENOMIC DNA]</scope>
</reference>
<comment type="caution">
    <text evidence="2">The sequence shown here is derived from an EMBL/GenBank/DDBJ whole genome shotgun (WGS) entry which is preliminary data.</text>
</comment>
<feature type="compositionally biased region" description="Low complexity" evidence="1">
    <location>
        <begin position="76"/>
        <end position="100"/>
    </location>
</feature>
<dbReference type="EMBL" id="CAUYUJ010016791">
    <property type="protein sequence ID" value="CAK0868863.1"/>
    <property type="molecule type" value="Genomic_DNA"/>
</dbReference>
<name>A0ABN9V9Z9_9DINO</name>
<evidence type="ECO:0000313" key="2">
    <source>
        <dbReference type="EMBL" id="CAK0868863.1"/>
    </source>
</evidence>
<protein>
    <submittedName>
        <fullName evidence="2">Uncharacterized protein</fullName>
    </submittedName>
</protein>
<gene>
    <name evidence="2" type="ORF">PCOR1329_LOCUS55390</name>
</gene>
<organism evidence="2 3">
    <name type="scientific">Prorocentrum cordatum</name>
    <dbReference type="NCBI Taxonomy" id="2364126"/>
    <lineage>
        <taxon>Eukaryota</taxon>
        <taxon>Sar</taxon>
        <taxon>Alveolata</taxon>
        <taxon>Dinophyceae</taxon>
        <taxon>Prorocentrales</taxon>
        <taxon>Prorocentraceae</taxon>
        <taxon>Prorocentrum</taxon>
    </lineage>
</organism>
<dbReference type="Proteomes" id="UP001189429">
    <property type="component" value="Unassembled WGS sequence"/>
</dbReference>
<keyword evidence="3" id="KW-1185">Reference proteome</keyword>
<proteinExistence type="predicted"/>
<feature type="region of interest" description="Disordered" evidence="1">
    <location>
        <begin position="71"/>
        <end position="103"/>
    </location>
</feature>
<feature type="non-terminal residue" evidence="2">
    <location>
        <position position="332"/>
    </location>
</feature>
<sequence>MARATALAVCAQASTGAGNAIARGLAHRHLCAAPDFVLVAQPPLPRLPGVPQCFLPFVSECELPDLSELQAEEAVPEGPSPRAAAAAPEPTATPEVAQETSAPGSGGAAWGAWLAELALLGFNLLFLGLQVIRVVVVNGCSRLWAAAAPAAPALLLSTPDLDVYQEDYGRGSLDILAVRYGASRRDRCGIDPVQTYGFRRRLTAADEKVISAALTQVADEEYLARETAARRPPVLPGSGALLLFDFSQLAAAAGAIVPAGPAAPGAPEAAGLAGVAPALGPALGAPGLAGAALGAPVAAPPPAAAGAGAGAATGGAAGAVPGLFAAPAAAEW</sequence>